<evidence type="ECO:0000256" key="5">
    <source>
        <dbReference type="ARBA" id="ARBA00022737"/>
    </source>
</evidence>
<dbReference type="InterPro" id="IPR018108">
    <property type="entry name" value="MCP_transmembrane"/>
</dbReference>
<evidence type="ECO:0000256" key="9">
    <source>
        <dbReference type="PROSITE-ProRule" id="PRU00282"/>
    </source>
</evidence>
<dbReference type="InterPro" id="IPR023395">
    <property type="entry name" value="MCP_dom_sf"/>
</dbReference>
<dbReference type="GO" id="GO:0055085">
    <property type="term" value="P:transmembrane transport"/>
    <property type="evidence" value="ECO:0007669"/>
    <property type="project" value="InterPro"/>
</dbReference>
<keyword evidence="5" id="KW-0677">Repeat</keyword>
<dbReference type="EMBL" id="BMAO01000780">
    <property type="protein sequence ID" value="GFQ69125.1"/>
    <property type="molecule type" value="Genomic_DNA"/>
</dbReference>
<comment type="similarity">
    <text evidence="2 10">Belongs to the mitochondrial carrier (TC 2.A.29) family.</text>
</comment>
<comment type="caution">
    <text evidence="12">The sequence shown here is derived from an EMBL/GenBank/DDBJ whole genome shotgun (WGS) entry which is preliminary data.</text>
</comment>
<sequence length="392" mass="43229">MESESDIDFHEEVADEINRIDRGSALIGTPPGKTKDHNTLMMIILPMNESMSGNIKSNESVLSEVLVLAPAPSSSKTSNSKDQSEDENRSSEKLIVPKAVFSSLIAGAAAGAVAKTTIAPLDRTKINFQITNKHYSLKEALQFIVHSYRSSGLLSLWRGNSATMARIIPYASIQFTAHEQWKRILHVETFEERKANPGKSFVAGSLAGIVSTTCTYPLDLARARMAVTHKEVYNSLVQVFVKTWRTEGCATLYRGYAPTLLGVIPYSGTSFFTYETLKRLHSERTNDRSVHPTERLIFGAIAGMLGQSASYPLDIVRRRMQTASLTGSEYSTIRSTINKVISEEGLIKGLYKGLSLNWIKGPIAVGISFTTFDLTNNFLKNCSFLNRKTSAV</sequence>
<dbReference type="Pfam" id="PF00153">
    <property type="entry name" value="Mito_carr"/>
    <property type="match status" value="3"/>
</dbReference>
<keyword evidence="13" id="KW-1185">Reference proteome</keyword>
<evidence type="ECO:0000313" key="13">
    <source>
        <dbReference type="Proteomes" id="UP000887116"/>
    </source>
</evidence>
<dbReference type="PRINTS" id="PR00928">
    <property type="entry name" value="GRAVESDC"/>
</dbReference>
<dbReference type="InterPro" id="IPR002167">
    <property type="entry name" value="GDC-like"/>
</dbReference>
<feature type="region of interest" description="Disordered" evidence="11">
    <location>
        <begin position="72"/>
        <end position="92"/>
    </location>
</feature>
<gene>
    <name evidence="12" type="primary">slc25a42</name>
    <name evidence="12" type="ORF">TNCT_326511</name>
</gene>
<feature type="compositionally biased region" description="Basic and acidic residues" evidence="11">
    <location>
        <begin position="82"/>
        <end position="92"/>
    </location>
</feature>
<evidence type="ECO:0000256" key="8">
    <source>
        <dbReference type="ARBA" id="ARBA00023136"/>
    </source>
</evidence>
<dbReference type="PANTHER" id="PTHR24089">
    <property type="entry name" value="SOLUTE CARRIER FAMILY 25"/>
    <property type="match status" value="1"/>
</dbReference>
<evidence type="ECO:0000256" key="10">
    <source>
        <dbReference type="RuleBase" id="RU000488"/>
    </source>
</evidence>
<dbReference type="GO" id="GO:0005743">
    <property type="term" value="C:mitochondrial inner membrane"/>
    <property type="evidence" value="ECO:0007669"/>
    <property type="project" value="UniProtKB-SubCell"/>
</dbReference>
<name>A0A8X6K953_TRICU</name>
<reference evidence="12" key="1">
    <citation type="submission" date="2020-07" db="EMBL/GenBank/DDBJ databases">
        <title>Multicomponent nature underlies the extraordinary mechanical properties of spider dragline silk.</title>
        <authorList>
            <person name="Kono N."/>
            <person name="Nakamura H."/>
            <person name="Mori M."/>
            <person name="Yoshida Y."/>
            <person name="Ohtoshi R."/>
            <person name="Malay A.D."/>
            <person name="Moran D.A.P."/>
            <person name="Tomita M."/>
            <person name="Numata K."/>
            <person name="Arakawa K."/>
        </authorList>
    </citation>
    <scope>NUCLEOTIDE SEQUENCE</scope>
</reference>
<dbReference type="AlphaFoldDB" id="A0A8X6K953"/>
<keyword evidence="6" id="KW-0999">Mitochondrion inner membrane</keyword>
<evidence type="ECO:0000256" key="3">
    <source>
        <dbReference type="ARBA" id="ARBA00022448"/>
    </source>
</evidence>
<evidence type="ECO:0000256" key="7">
    <source>
        <dbReference type="ARBA" id="ARBA00023128"/>
    </source>
</evidence>
<keyword evidence="3 10" id="KW-0813">Transport</keyword>
<keyword evidence="4 9" id="KW-0812">Transmembrane</keyword>
<dbReference type="PRINTS" id="PR00926">
    <property type="entry name" value="MITOCARRIER"/>
</dbReference>
<dbReference type="SUPFAM" id="SSF103506">
    <property type="entry name" value="Mitochondrial carrier"/>
    <property type="match status" value="1"/>
</dbReference>
<feature type="repeat" description="Solcar" evidence="9">
    <location>
        <begin position="98"/>
        <end position="184"/>
    </location>
</feature>
<protein>
    <submittedName>
        <fullName evidence="12">Mitochondrial coenzyme A transporter SLC25A42</fullName>
    </submittedName>
</protein>
<accession>A0A8X6K953</accession>
<keyword evidence="8 9" id="KW-0472">Membrane</keyword>
<feature type="repeat" description="Solcar" evidence="9">
    <location>
        <begin position="290"/>
        <end position="378"/>
    </location>
</feature>
<evidence type="ECO:0000256" key="1">
    <source>
        <dbReference type="ARBA" id="ARBA00004448"/>
    </source>
</evidence>
<evidence type="ECO:0000256" key="2">
    <source>
        <dbReference type="ARBA" id="ARBA00006375"/>
    </source>
</evidence>
<dbReference type="Proteomes" id="UP000887116">
    <property type="component" value="Unassembled WGS sequence"/>
</dbReference>
<proteinExistence type="inferred from homology"/>
<organism evidence="12 13">
    <name type="scientific">Trichonephila clavata</name>
    <name type="common">Joro spider</name>
    <name type="synonym">Nephila clavata</name>
    <dbReference type="NCBI Taxonomy" id="2740835"/>
    <lineage>
        <taxon>Eukaryota</taxon>
        <taxon>Metazoa</taxon>
        <taxon>Ecdysozoa</taxon>
        <taxon>Arthropoda</taxon>
        <taxon>Chelicerata</taxon>
        <taxon>Arachnida</taxon>
        <taxon>Araneae</taxon>
        <taxon>Araneomorphae</taxon>
        <taxon>Entelegynae</taxon>
        <taxon>Araneoidea</taxon>
        <taxon>Nephilidae</taxon>
        <taxon>Trichonephila</taxon>
    </lineage>
</organism>
<keyword evidence="7" id="KW-0496">Mitochondrion</keyword>
<comment type="subcellular location">
    <subcellularLocation>
        <location evidence="1">Mitochondrion inner membrane</location>
        <topology evidence="1">Multi-pass membrane protein</topology>
    </subcellularLocation>
</comment>
<evidence type="ECO:0000256" key="6">
    <source>
        <dbReference type="ARBA" id="ARBA00022792"/>
    </source>
</evidence>
<evidence type="ECO:0000256" key="4">
    <source>
        <dbReference type="ARBA" id="ARBA00022692"/>
    </source>
</evidence>
<feature type="repeat" description="Solcar" evidence="9">
    <location>
        <begin position="195"/>
        <end position="280"/>
    </location>
</feature>
<dbReference type="PROSITE" id="PS50920">
    <property type="entry name" value="SOLCAR"/>
    <property type="match status" value="3"/>
</dbReference>
<evidence type="ECO:0000313" key="12">
    <source>
        <dbReference type="EMBL" id="GFQ69125.1"/>
    </source>
</evidence>
<dbReference type="InterPro" id="IPR002067">
    <property type="entry name" value="MCP"/>
</dbReference>
<dbReference type="OrthoDB" id="270584at2759"/>
<dbReference type="Gene3D" id="1.50.40.10">
    <property type="entry name" value="Mitochondrial carrier domain"/>
    <property type="match status" value="1"/>
</dbReference>
<evidence type="ECO:0000256" key="11">
    <source>
        <dbReference type="SAM" id="MobiDB-lite"/>
    </source>
</evidence>